<feature type="transmembrane region" description="Helical" evidence="2">
    <location>
        <begin position="345"/>
        <end position="369"/>
    </location>
</feature>
<feature type="compositionally biased region" description="Basic and acidic residues" evidence="1">
    <location>
        <begin position="892"/>
        <end position="905"/>
    </location>
</feature>
<keyword evidence="2" id="KW-0472">Membrane</keyword>
<feature type="region of interest" description="Disordered" evidence="1">
    <location>
        <begin position="863"/>
        <end position="907"/>
    </location>
</feature>
<accession>A0A0L6UNN5</accession>
<proteinExistence type="predicted"/>
<evidence type="ECO:0000256" key="2">
    <source>
        <dbReference type="SAM" id="Phobius"/>
    </source>
</evidence>
<feature type="transmembrane region" description="Helical" evidence="2">
    <location>
        <begin position="262"/>
        <end position="283"/>
    </location>
</feature>
<evidence type="ECO:0000313" key="4">
    <source>
        <dbReference type="Proteomes" id="UP000037035"/>
    </source>
</evidence>
<evidence type="ECO:0000313" key="3">
    <source>
        <dbReference type="EMBL" id="KNZ49842.1"/>
    </source>
</evidence>
<dbReference type="EMBL" id="LAVV01009889">
    <property type="protein sequence ID" value="KNZ49842.1"/>
    <property type="molecule type" value="Genomic_DNA"/>
</dbReference>
<comment type="caution">
    <text evidence="3">The sequence shown here is derived from an EMBL/GenBank/DDBJ whole genome shotgun (WGS) entry which is preliminary data.</text>
</comment>
<reference evidence="3 4" key="1">
    <citation type="submission" date="2015-08" db="EMBL/GenBank/DDBJ databases">
        <title>Next Generation Sequencing and Analysis of the Genome of Puccinia sorghi L Schw, the Causal Agent of Maize Common Rust.</title>
        <authorList>
            <person name="Rochi L."/>
            <person name="Burguener G."/>
            <person name="Darino M."/>
            <person name="Turjanski A."/>
            <person name="Kreff E."/>
            <person name="Dieguez M.J."/>
            <person name="Sacco F."/>
        </authorList>
    </citation>
    <scope>NUCLEOTIDE SEQUENCE [LARGE SCALE GENOMIC DNA]</scope>
    <source>
        <strain evidence="3 4">RO10H11247</strain>
    </source>
</reference>
<dbReference type="VEuPathDB" id="FungiDB:VP01_474g1"/>
<protein>
    <submittedName>
        <fullName evidence="3">Uncharacterized protein</fullName>
    </submittedName>
</protein>
<dbReference type="Proteomes" id="UP000037035">
    <property type="component" value="Unassembled WGS sequence"/>
</dbReference>
<keyword evidence="2" id="KW-1133">Transmembrane helix</keyword>
<sequence>MLSLNFSFPLVCHQRFFGSLDENLVPKDIGSACSAPFLFSVGFLTKLCLCVPPNFEQLLKGISVVPIYSLFTALYEDLKPNFLKTKNQTENKTRINRGNVDRRRIKKETRIKHTTWRDGKTDQRGLLKMEDERREEMIRMVFSLQKRKKLKEKNKQNDAERCENGESQMRDGLRRDVEIKLESVLDLEVLTSDLDLEVLTSIGLTISDFHHALVELGFGAQSAWCTDEMRKLDFNNQFPFSHSISWFLFITQIIHFCSFFPYSISLILHPFFLILLFFLRLVLVTRKFRTWFQTLVKMFTVFFYNWAHKNGFGRRGDTGLHDLISLSLMWPLHTRSFHATQALQAAWTFGSSIFPVAEVVTICGLPMMLARKVKRKTNKGSDLYPSACFGIDVWVRGDVGVSNYQSKSSGDIWKPSKGDNGPCENCDTTAFLLAHPHASGFPQQQAHQMIGDTRDIKPFEGDCGPSNLSMVGMLLSEQGQARQMMSNTRNSKPDERKWTTMSENKDYKCSPALARSHSAREYVSQNVMVQYVGLNDHRCGLKLLSLLLFRNTRYSRKKTNRADANALVNAVDLRGGFHEESVLRFNTTSYHWLISHKTIHNKEGESQSYTHVMPHTLLIMTTRLTKEMRCAPPARHQHPNEKIRQDDGVSLWGLGSILHNGRVVSGGVYDFVRENHGSFRKGKFGFSAPGRGLMGWFRPPIRVNAPMITKRLGLPQGLLLEARVCIYIPAEWSTPFPPYPLILCVSLQTPTTSFPFLPQIDFLDQRHSSYWIKSPSNQPTLHQLKHTFQWRFFCLHQSPLLDCLLSFTSSLLSNNPRTHNECTLRFLSGTQLTMAAPLGMLGGLVGGSGGGGPMEMLGGIMGGRRYGRRESSSQEGGPMAMLSSLTGSGRASGEKTEGDGGKGEGHQAAFRGRGHTYSQLQLNLFLPNPTPIVRLVKEQLYYLMFTLQCTFCCIQATRCRCLPGNTSLAAFARSSVPLRPIPTQEISWERTHNEQLSPDLALLMVASVRCEPLTVIKNNPNTTISCFGFGCSPCNQSKPFHEGSIHWLPCQPSSLFDATPFKFVKYRICLLRNIIKFERKPICGTQMGVAGKISKIRILFSLFYLGFILKKFGVICNTNSHLNIVGPKMPPFQPSMGQLLVLLYTLRLLVGCVSKEGGLCFKTYIIYMYYNIYFSFPNKYYPLNGTNYTLLMGMLDPLVQILIGLNIVTLKDLFYDFKIRKLCNELQKIIVVLNDQVRIISIIIRVENEILYTLLHTRELFLITAQNIWIASFFLLDFLIKMSINLNMNSAKNSEINHIFFFLFSCKHSKEFLTSSIKNMIYGTSIMKQPKTVFKNSQVFEGTINNGNFDFKGKCQTSPVTASLTFNLIPGILGCEPVTLAKSNKETKIIIFIFYILFLRQSIQNRSGRVLLIKYYLKDYWIERVRENLIAMNLFREPILINFLMKLVFKSGPIYQAIFEALLKQFGAFLNISFFVLIHLFISKTLKFPLEGNCSIQYCHINSAEIAFLVLCTGSPCTNTDLDFEPPPQELVVALWVPVIFILQSRGFDTKPTHFGFPTQWMLQHWFGWVAEPILHPQTWDIERWPQLLHFSRYQHEKYTRLKEVYSFIYFWKNHDSVKIPHNTAKKLDQLPAVDMQKVPEEQV</sequence>
<gene>
    <name evidence="3" type="ORF">VP01_474g1</name>
</gene>
<keyword evidence="2" id="KW-0812">Transmembrane</keyword>
<organism evidence="3 4">
    <name type="scientific">Puccinia sorghi</name>
    <dbReference type="NCBI Taxonomy" id="27349"/>
    <lineage>
        <taxon>Eukaryota</taxon>
        <taxon>Fungi</taxon>
        <taxon>Dikarya</taxon>
        <taxon>Basidiomycota</taxon>
        <taxon>Pucciniomycotina</taxon>
        <taxon>Pucciniomycetes</taxon>
        <taxon>Pucciniales</taxon>
        <taxon>Pucciniaceae</taxon>
        <taxon>Puccinia</taxon>
    </lineage>
</organism>
<evidence type="ECO:0000256" key="1">
    <source>
        <dbReference type="SAM" id="MobiDB-lite"/>
    </source>
</evidence>
<name>A0A0L6UNN5_9BASI</name>
<keyword evidence="4" id="KW-1185">Reference proteome</keyword>